<dbReference type="InterPro" id="IPR003591">
    <property type="entry name" value="Leu-rich_rpt_typical-subtyp"/>
</dbReference>
<reference evidence="14" key="1">
    <citation type="submission" date="2021-09" db="EMBL/GenBank/DDBJ databases">
        <authorList>
            <person name="Martin H S."/>
        </authorList>
    </citation>
    <scope>NUCLEOTIDE SEQUENCE</scope>
</reference>
<dbReference type="OrthoDB" id="1421090at2759"/>
<dbReference type="InterPro" id="IPR026906">
    <property type="entry name" value="LRR_5"/>
</dbReference>
<dbReference type="InterPro" id="IPR032675">
    <property type="entry name" value="LRR_dom_sf"/>
</dbReference>
<dbReference type="InterPro" id="IPR000157">
    <property type="entry name" value="TIR_dom"/>
</dbReference>
<dbReference type="GO" id="GO:0038023">
    <property type="term" value="F:signaling receptor activity"/>
    <property type="evidence" value="ECO:0007669"/>
    <property type="project" value="TreeGrafter"/>
</dbReference>
<feature type="signal peptide" evidence="12">
    <location>
        <begin position="1"/>
        <end position="16"/>
    </location>
</feature>
<evidence type="ECO:0000313" key="15">
    <source>
        <dbReference type="Proteomes" id="UP000789524"/>
    </source>
</evidence>
<evidence type="ECO:0000256" key="8">
    <source>
        <dbReference type="ARBA" id="ARBA00023136"/>
    </source>
</evidence>
<keyword evidence="4 11" id="KW-0812">Transmembrane</keyword>
<dbReference type="GO" id="GO:0005886">
    <property type="term" value="C:plasma membrane"/>
    <property type="evidence" value="ECO:0007669"/>
    <property type="project" value="TreeGrafter"/>
</dbReference>
<keyword evidence="3" id="KW-0433">Leucine-rich repeat</keyword>
<comment type="subcellular location">
    <subcellularLocation>
        <location evidence="1">Membrane</location>
        <topology evidence="1">Single-pass membrane protein</topology>
    </subcellularLocation>
</comment>
<keyword evidence="6" id="KW-0677">Repeat</keyword>
<dbReference type="EMBL" id="CAKASE010000076">
    <property type="protein sequence ID" value="CAG9577713.1"/>
    <property type="molecule type" value="Genomic_DNA"/>
</dbReference>
<evidence type="ECO:0000256" key="4">
    <source>
        <dbReference type="ARBA" id="ARBA00022692"/>
    </source>
</evidence>
<dbReference type="PANTHER" id="PTHR24365:SF541">
    <property type="entry name" value="PROTEIN TOLL-RELATED"/>
    <property type="match status" value="1"/>
</dbReference>
<keyword evidence="5 12" id="KW-0732">Signal</keyword>
<dbReference type="Pfam" id="PF13855">
    <property type="entry name" value="LRR_8"/>
    <property type="match status" value="1"/>
</dbReference>
<feature type="chain" id="PRO_5035321664" evidence="12">
    <location>
        <begin position="17"/>
        <end position="972"/>
    </location>
</feature>
<evidence type="ECO:0000256" key="11">
    <source>
        <dbReference type="SAM" id="Phobius"/>
    </source>
</evidence>
<sequence length="972" mass="109990">MYHVFLLSLTLATATAEYDFMSGVIWGGPDKGCDSSEGAGQAVISCTLNSGNVTLNVDRSASWLKVTCEENSSFSCSELAEARPHISKYATMNGEKGRQISRLDVDSCRLPEESLVCLLDLVNASSAVLLRLIHCEGKVTARNLDGMDAVKFRMNYIDKNTTMVPYPALSQLKSLRSFTLKGGSLVLDVQNVSLPNLRTLELADGRLEVINNDVFMNTPNIQTLMLWGNKISKIHENAFKGLHDLVNVSLNSNEISSLPNKIFSHSPLIRRVDLYDNRLVILQKDLFSGLQHLEEVIITSNKANLSLEETFSNLPSLKNLKLETSNIEKLPENLFKNSTSLKTLLLGGNRLENLPPTIFSDQKLVVLNLYDNRISELPAVLFKNQTLMERLDLRKNLINNIPGGLFSDAKNLKVCDLSDNQIELLERLILSLARNNLTISKSMNTIALLPTDEYYNEDYAKTFLHYSMFKSLKYIKILNLSKNNVSLICEDWRQLIGLKKLDLSYNNIDFLSDISMSFDFSDAVVDVRNNKITTILPPVYNNDTQKPTFILNDNPFTCDCYLYDFIQRYKSTKSTPILQMDSATCASPRSLKNTHISELTPEQLFCDVPCNNCTCKIKPYNSRFVIDCEEMPSNLPQVSKEFEAMNLTNEIHLKRSTQVIPSYYKYVDLSNLNLTTAPSVVSSVELNLTNNHLKSAPLDLLLNNCTLYLSNNPFLCSCNDYENVEYLMKYKHLIRDYKEIRCEDGGLVSNVNIETICVARNSVIIGSTVSVIGVILVIIIAIYYKYSTEIRILLRKYHLWWGDEFDHEKEYDAFVSYSHQDENYVVEHLVPNLEGGKPPLKLCVHYRNWVIGDFIPTQIARSVEQSRITIIVLSKHFINSIWGHMEFRTAHGKGKVIILMLDDISTDEILDPELKAYIAMNTYVKSKDPLVFDRIRDAVLSKGMNKTSGGLNVQLKDGKLVNVNKDIEVAIQ</sequence>
<evidence type="ECO:0000256" key="1">
    <source>
        <dbReference type="ARBA" id="ARBA00004167"/>
    </source>
</evidence>
<dbReference type="InterPro" id="IPR035897">
    <property type="entry name" value="Toll_tir_struct_dom_sf"/>
</dbReference>
<evidence type="ECO:0000256" key="5">
    <source>
        <dbReference type="ARBA" id="ARBA00022729"/>
    </source>
</evidence>
<dbReference type="Pfam" id="PF13306">
    <property type="entry name" value="LRR_5"/>
    <property type="match status" value="1"/>
</dbReference>
<dbReference type="PRINTS" id="PR01537">
    <property type="entry name" value="INTRLKN1R1F"/>
</dbReference>
<organism evidence="14 15">
    <name type="scientific">Danaus chrysippus</name>
    <name type="common">African queen</name>
    <dbReference type="NCBI Taxonomy" id="151541"/>
    <lineage>
        <taxon>Eukaryota</taxon>
        <taxon>Metazoa</taxon>
        <taxon>Ecdysozoa</taxon>
        <taxon>Arthropoda</taxon>
        <taxon>Hexapoda</taxon>
        <taxon>Insecta</taxon>
        <taxon>Pterygota</taxon>
        <taxon>Neoptera</taxon>
        <taxon>Endopterygota</taxon>
        <taxon>Lepidoptera</taxon>
        <taxon>Glossata</taxon>
        <taxon>Ditrysia</taxon>
        <taxon>Papilionoidea</taxon>
        <taxon>Nymphalidae</taxon>
        <taxon>Danainae</taxon>
        <taxon>Danaini</taxon>
        <taxon>Danaina</taxon>
        <taxon>Danaus</taxon>
        <taxon>Anosia</taxon>
    </lineage>
</organism>
<dbReference type="PROSITE" id="PS51450">
    <property type="entry name" value="LRR"/>
    <property type="match status" value="3"/>
</dbReference>
<dbReference type="Proteomes" id="UP000789524">
    <property type="component" value="Unassembled WGS sequence"/>
</dbReference>
<dbReference type="Pfam" id="PF13676">
    <property type="entry name" value="TIR_2"/>
    <property type="match status" value="1"/>
</dbReference>
<evidence type="ECO:0000259" key="13">
    <source>
        <dbReference type="PROSITE" id="PS50104"/>
    </source>
</evidence>
<accession>A0A8J2RDD5</accession>
<keyword evidence="7 11" id="KW-1133">Transmembrane helix</keyword>
<comment type="caution">
    <text evidence="14">The sequence shown here is derived from an EMBL/GenBank/DDBJ whole genome shotgun (WGS) entry which is preliminary data.</text>
</comment>
<dbReference type="InterPro" id="IPR001611">
    <property type="entry name" value="Leu-rich_rpt"/>
</dbReference>
<dbReference type="PANTHER" id="PTHR24365">
    <property type="entry name" value="TOLL-LIKE RECEPTOR"/>
    <property type="match status" value="1"/>
</dbReference>
<dbReference type="AlphaFoldDB" id="A0A8J2RDD5"/>
<evidence type="ECO:0000256" key="10">
    <source>
        <dbReference type="ARBA" id="ARBA00023180"/>
    </source>
</evidence>
<dbReference type="SMART" id="SM00369">
    <property type="entry name" value="LRR_TYP"/>
    <property type="match status" value="9"/>
</dbReference>
<feature type="domain" description="TIR" evidence="13">
    <location>
        <begin position="809"/>
        <end position="939"/>
    </location>
</feature>
<keyword evidence="9" id="KW-0675">Receptor</keyword>
<name>A0A8J2RDD5_9NEOP</name>
<protein>
    <submittedName>
        <fullName evidence="14">(African queen) hypothetical protein</fullName>
    </submittedName>
</protein>
<dbReference type="Gene3D" id="3.40.50.10140">
    <property type="entry name" value="Toll/interleukin-1 receptor homology (TIR) domain"/>
    <property type="match status" value="1"/>
</dbReference>
<feature type="transmembrane region" description="Helical" evidence="11">
    <location>
        <begin position="763"/>
        <end position="786"/>
    </location>
</feature>
<keyword evidence="8 11" id="KW-0472">Membrane</keyword>
<dbReference type="Gene3D" id="3.80.10.10">
    <property type="entry name" value="Ribonuclease Inhibitor"/>
    <property type="match status" value="3"/>
</dbReference>
<comment type="similarity">
    <text evidence="2">Belongs to the Toll-like receptor family.</text>
</comment>
<dbReference type="PROSITE" id="PS50104">
    <property type="entry name" value="TIR"/>
    <property type="match status" value="1"/>
</dbReference>
<gene>
    <name evidence="14" type="ORF">DCHRY22_LOCUS12520</name>
</gene>
<evidence type="ECO:0000256" key="2">
    <source>
        <dbReference type="ARBA" id="ARBA00009634"/>
    </source>
</evidence>
<dbReference type="GO" id="GO:0007165">
    <property type="term" value="P:signal transduction"/>
    <property type="evidence" value="ECO:0007669"/>
    <property type="project" value="InterPro"/>
</dbReference>
<dbReference type="SMART" id="SM00255">
    <property type="entry name" value="TIR"/>
    <property type="match status" value="1"/>
</dbReference>
<evidence type="ECO:0000256" key="7">
    <source>
        <dbReference type="ARBA" id="ARBA00022989"/>
    </source>
</evidence>
<evidence type="ECO:0000256" key="6">
    <source>
        <dbReference type="ARBA" id="ARBA00022737"/>
    </source>
</evidence>
<evidence type="ECO:0000256" key="12">
    <source>
        <dbReference type="SAM" id="SignalP"/>
    </source>
</evidence>
<evidence type="ECO:0000313" key="14">
    <source>
        <dbReference type="EMBL" id="CAG9577713.1"/>
    </source>
</evidence>
<keyword evidence="15" id="KW-1185">Reference proteome</keyword>
<dbReference type="SUPFAM" id="SSF52058">
    <property type="entry name" value="L domain-like"/>
    <property type="match status" value="2"/>
</dbReference>
<dbReference type="SUPFAM" id="SSF52200">
    <property type="entry name" value="Toll/Interleukin receptor TIR domain"/>
    <property type="match status" value="1"/>
</dbReference>
<evidence type="ECO:0000256" key="3">
    <source>
        <dbReference type="ARBA" id="ARBA00022614"/>
    </source>
</evidence>
<keyword evidence="10" id="KW-0325">Glycoprotein</keyword>
<proteinExistence type="inferred from homology"/>
<evidence type="ECO:0000256" key="9">
    <source>
        <dbReference type="ARBA" id="ARBA00023170"/>
    </source>
</evidence>